<dbReference type="Proteomes" id="UP000033870">
    <property type="component" value="Unassembled WGS sequence"/>
</dbReference>
<dbReference type="InterPro" id="IPR008279">
    <property type="entry name" value="PEP-util_enz_mobile_dom"/>
</dbReference>
<dbReference type="PATRIC" id="fig|1619044.3.peg.147"/>
<dbReference type="SUPFAM" id="SSF52009">
    <property type="entry name" value="Phosphohistidine domain"/>
    <property type="match status" value="1"/>
</dbReference>
<evidence type="ECO:0000313" key="2">
    <source>
        <dbReference type="EMBL" id="KKW42919.1"/>
    </source>
</evidence>
<dbReference type="Pfam" id="PF00391">
    <property type="entry name" value="PEP-utilizers"/>
    <property type="match status" value="1"/>
</dbReference>
<keyword evidence="2" id="KW-0808">Transferase</keyword>
<comment type="caution">
    <text evidence="2">The sequence shown here is derived from an EMBL/GenBank/DDBJ whole genome shotgun (WGS) entry which is preliminary data.</text>
</comment>
<evidence type="ECO:0000313" key="3">
    <source>
        <dbReference type="Proteomes" id="UP000033870"/>
    </source>
</evidence>
<accession>A0A0G2BBI1</accession>
<dbReference type="PANTHER" id="PTHR43615:SF1">
    <property type="entry name" value="PPDK_N DOMAIN-CONTAINING PROTEIN"/>
    <property type="match status" value="1"/>
</dbReference>
<dbReference type="InterPro" id="IPR036637">
    <property type="entry name" value="Phosphohistidine_dom_sf"/>
</dbReference>
<proteinExistence type="predicted"/>
<keyword evidence="2" id="KW-0670">Pyruvate</keyword>
<sequence length="366" mass="40609">MDTISEIKDAVMPSLTEWLQKIGHRDAEAFRAEDNAKRDRLEVLYQTIGLNYDRPERLTARDITDRTPRFAEVLKSHGDRPTALRLIPYNPELPKLRVRGKTLKENLIWFSEQAIDPDQYRVEVIPHPDGITPYAAIFLINDHGAYGEIVPGWHWQLTQGINDHAIVSFAHDFSRCQLSEPDPDIQNVAQSALDAVKVADPGLRAKLQKSVAAEFTPSGHIKGYFEFVVLPSGEIQFIDYNRLLYTLLKDARAALPESAGDLTGICACPGMVEGRVRVVTDPITADFNDGDILVCPMTMVEYVPLMKRAGAIITDRGNILSHAAIVSRELRKPCIVGTKTATSVLRDGQLVRIDAAAGSVFVLAET</sequence>
<name>A0A0G2BBI1_9BACT</name>
<dbReference type="STRING" id="1619044.UY92_C0002G0036"/>
<keyword evidence="2" id="KW-0418">Kinase</keyword>
<dbReference type="Gene3D" id="3.50.30.10">
    <property type="entry name" value="Phosphohistidine domain"/>
    <property type="match status" value="1"/>
</dbReference>
<organism evidence="2 3">
    <name type="scientific">Candidatus Magasanikbacteria bacterium GW2011_GWA2_56_11</name>
    <dbReference type="NCBI Taxonomy" id="1619044"/>
    <lineage>
        <taxon>Bacteria</taxon>
        <taxon>Candidatus Magasanikiibacteriota</taxon>
    </lineage>
</organism>
<evidence type="ECO:0000259" key="1">
    <source>
        <dbReference type="Pfam" id="PF00391"/>
    </source>
</evidence>
<feature type="domain" description="PEP-utilising enzyme mobile" evidence="1">
    <location>
        <begin position="287"/>
        <end position="358"/>
    </location>
</feature>
<gene>
    <name evidence="2" type="ORF">UY92_C0002G0036</name>
</gene>
<dbReference type="InterPro" id="IPR051549">
    <property type="entry name" value="PEP_Utilizing_Enz"/>
</dbReference>
<reference evidence="2 3" key="1">
    <citation type="journal article" date="2015" name="Nature">
        <title>rRNA introns, odd ribosomes, and small enigmatic genomes across a large radiation of phyla.</title>
        <authorList>
            <person name="Brown C.T."/>
            <person name="Hug L.A."/>
            <person name="Thomas B.C."/>
            <person name="Sharon I."/>
            <person name="Castelle C.J."/>
            <person name="Singh A."/>
            <person name="Wilkins M.J."/>
            <person name="Williams K.H."/>
            <person name="Banfield J.F."/>
        </authorList>
    </citation>
    <scope>NUCLEOTIDE SEQUENCE [LARGE SCALE GENOMIC DNA]</scope>
</reference>
<dbReference type="PANTHER" id="PTHR43615">
    <property type="entry name" value="PHOSPHOENOLPYRUVATE SYNTHASE-RELATED"/>
    <property type="match status" value="1"/>
</dbReference>
<protein>
    <submittedName>
        <fullName evidence="2">Pyruvate water dikinase</fullName>
    </submittedName>
</protein>
<dbReference type="GO" id="GO:0016301">
    <property type="term" value="F:kinase activity"/>
    <property type="evidence" value="ECO:0007669"/>
    <property type="project" value="UniProtKB-KW"/>
</dbReference>
<dbReference type="EMBL" id="LCRX01000002">
    <property type="protein sequence ID" value="KKW42919.1"/>
    <property type="molecule type" value="Genomic_DNA"/>
</dbReference>
<dbReference type="AlphaFoldDB" id="A0A0G2BBI1"/>